<dbReference type="InterPro" id="IPR046347">
    <property type="entry name" value="bZIP_sf"/>
</dbReference>
<dbReference type="Gene3D" id="1.20.5.170">
    <property type="match status" value="1"/>
</dbReference>
<evidence type="ECO:0000313" key="4">
    <source>
        <dbReference type="Proteomes" id="UP001489004"/>
    </source>
</evidence>
<feature type="compositionally biased region" description="Basic and acidic residues" evidence="1">
    <location>
        <begin position="242"/>
        <end position="251"/>
    </location>
</feature>
<keyword evidence="4" id="KW-1185">Reference proteome</keyword>
<gene>
    <name evidence="3" type="ORF">WJX72_005957</name>
</gene>
<dbReference type="CDD" id="cd14686">
    <property type="entry name" value="bZIP"/>
    <property type="match status" value="1"/>
</dbReference>
<feature type="domain" description="BZIP" evidence="2">
    <location>
        <begin position="274"/>
        <end position="289"/>
    </location>
</feature>
<evidence type="ECO:0000259" key="2">
    <source>
        <dbReference type="PROSITE" id="PS00036"/>
    </source>
</evidence>
<feature type="region of interest" description="Disordered" evidence="1">
    <location>
        <begin position="55"/>
        <end position="118"/>
    </location>
</feature>
<evidence type="ECO:0000313" key="3">
    <source>
        <dbReference type="EMBL" id="KAK9823855.1"/>
    </source>
</evidence>
<feature type="region of interest" description="Disordered" evidence="1">
    <location>
        <begin position="335"/>
        <end position="373"/>
    </location>
</feature>
<dbReference type="AlphaFoldDB" id="A0AAW1QQT6"/>
<name>A0AAW1QQT6_9CHLO</name>
<reference evidence="3 4" key="1">
    <citation type="journal article" date="2024" name="Nat. Commun.">
        <title>Phylogenomics reveals the evolutionary origins of lichenization in chlorophyte algae.</title>
        <authorList>
            <person name="Puginier C."/>
            <person name="Libourel C."/>
            <person name="Otte J."/>
            <person name="Skaloud P."/>
            <person name="Haon M."/>
            <person name="Grisel S."/>
            <person name="Petersen M."/>
            <person name="Berrin J.G."/>
            <person name="Delaux P.M."/>
            <person name="Dal Grande F."/>
            <person name="Keller J."/>
        </authorList>
    </citation>
    <scope>NUCLEOTIDE SEQUENCE [LARGE SCALE GENOMIC DNA]</scope>
    <source>
        <strain evidence="3 4">SAG 2043</strain>
    </source>
</reference>
<comment type="caution">
    <text evidence="3">The sequence shown here is derived from an EMBL/GenBank/DDBJ whole genome shotgun (WGS) entry which is preliminary data.</text>
</comment>
<dbReference type="PROSITE" id="PS00036">
    <property type="entry name" value="BZIP_BASIC"/>
    <property type="match status" value="1"/>
</dbReference>
<evidence type="ECO:0000256" key="1">
    <source>
        <dbReference type="SAM" id="MobiDB-lite"/>
    </source>
</evidence>
<dbReference type="GO" id="GO:0003700">
    <property type="term" value="F:DNA-binding transcription factor activity"/>
    <property type="evidence" value="ECO:0007669"/>
    <property type="project" value="InterPro"/>
</dbReference>
<dbReference type="SUPFAM" id="SSF57959">
    <property type="entry name" value="Leucine zipper domain"/>
    <property type="match status" value="1"/>
</dbReference>
<protein>
    <recommendedName>
        <fullName evidence="2">BZIP domain-containing protein</fullName>
    </recommendedName>
</protein>
<feature type="compositionally biased region" description="Polar residues" evidence="1">
    <location>
        <begin position="252"/>
        <end position="274"/>
    </location>
</feature>
<feature type="region of interest" description="Disordered" evidence="1">
    <location>
        <begin position="205"/>
        <end position="291"/>
    </location>
</feature>
<proteinExistence type="predicted"/>
<feature type="compositionally biased region" description="Gly residues" evidence="1">
    <location>
        <begin position="358"/>
        <end position="368"/>
    </location>
</feature>
<dbReference type="Proteomes" id="UP001489004">
    <property type="component" value="Unassembled WGS sequence"/>
</dbReference>
<feature type="region of interest" description="Disordered" evidence="1">
    <location>
        <begin position="1"/>
        <end position="20"/>
    </location>
</feature>
<feature type="compositionally biased region" description="Low complexity" evidence="1">
    <location>
        <begin position="96"/>
        <end position="111"/>
    </location>
</feature>
<dbReference type="EMBL" id="JALJOR010000002">
    <property type="protein sequence ID" value="KAK9823855.1"/>
    <property type="molecule type" value="Genomic_DNA"/>
</dbReference>
<organism evidence="3 4">
    <name type="scientific">[Myrmecia] bisecta</name>
    <dbReference type="NCBI Taxonomy" id="41462"/>
    <lineage>
        <taxon>Eukaryota</taxon>
        <taxon>Viridiplantae</taxon>
        <taxon>Chlorophyta</taxon>
        <taxon>core chlorophytes</taxon>
        <taxon>Trebouxiophyceae</taxon>
        <taxon>Trebouxiales</taxon>
        <taxon>Trebouxiaceae</taxon>
        <taxon>Myrmecia</taxon>
    </lineage>
</organism>
<dbReference type="SMART" id="SM00338">
    <property type="entry name" value="BRLZ"/>
    <property type="match status" value="1"/>
</dbReference>
<feature type="compositionally biased region" description="Low complexity" evidence="1">
    <location>
        <begin position="275"/>
        <end position="284"/>
    </location>
</feature>
<sequence>MAHNNQGQLPLADRGRAGGSLTDSIPELGELIPVDEFFQDYIGSLGRAPSFGQVLASRQGSRGPENGPAAAMPSSATSRGGQLGPQSRPMPPTFWQQGQQAQQGPPMQQQQKRNTSLENAHMAAQQAQQAQQAHAMQQLLSGANGAVNPALAAQYVSMLNAQAGFLGSGGQVTQELIRKLVQAGPALSMPPPAQIYPTRLLHQLQTPKGAPLGPNDRSGRNGTGRPGADGHAQRNSAPSGNDIHEDGDKSDTAQSTGMDGVSQQGTSKNNRTARQQLQNKQAQQRYRERRKRKVVEMEQAVTVMSQQVDELQTVLKQNVALQEKNMALEQALAEKDRQVAAMQDSLRQQPQSGEAGRPSGGGGSGEGSDGPVAAFEGMSDLKLEFQGQIMKLEHFIEMHNLRDADPFGANIAKDVLDAMNTLIEDGCRVCRRVQAEGVQVLNLIARDPQSLSVFATDMEAEKWSRALQAIKLAPMQKGQMLMWREEHLRNMADIYRERAALNLQAIGVMMPRKDHDTNTPLEECSVLQHVEDMQTSGYLQTAKSNLVLSNLLDEIKDNLKREQKLVLQFNWVLMNRILTPIQSALFMGAR</sequence>
<dbReference type="InterPro" id="IPR004827">
    <property type="entry name" value="bZIP"/>
</dbReference>
<accession>A0AAW1QQT6</accession>